<reference evidence="1 2" key="1">
    <citation type="submission" date="2021-06" db="EMBL/GenBank/DDBJ databases">
        <authorList>
            <person name="Kallberg Y."/>
            <person name="Tangrot J."/>
            <person name="Rosling A."/>
        </authorList>
    </citation>
    <scope>NUCLEOTIDE SEQUENCE [LARGE SCALE GENOMIC DNA]</scope>
    <source>
        <strain evidence="1 2">120-4 pot B 10/14</strain>
    </source>
</reference>
<sequence length="110" mass="12801">VSDSLKSDICNYNKENPNKTQIQIAEHFNAQDPNWNLERSTISKILKEKNKWLVVVKDNTTSDTFHYKKVKFPLLDQAMKLWVEQVVGNRLFLTEALIKKKATYFAKALS</sequence>
<evidence type="ECO:0000313" key="2">
    <source>
        <dbReference type="Proteomes" id="UP000789901"/>
    </source>
</evidence>
<dbReference type="SUPFAM" id="SSF46689">
    <property type="entry name" value="Homeodomain-like"/>
    <property type="match status" value="1"/>
</dbReference>
<gene>
    <name evidence="1" type="ORF">GMARGA_LOCUS32984</name>
</gene>
<evidence type="ECO:0000313" key="1">
    <source>
        <dbReference type="EMBL" id="CAG8836333.1"/>
    </source>
</evidence>
<dbReference type="Gene3D" id="1.10.10.60">
    <property type="entry name" value="Homeodomain-like"/>
    <property type="match status" value="1"/>
</dbReference>
<proteinExistence type="predicted"/>
<dbReference type="InterPro" id="IPR009057">
    <property type="entry name" value="Homeodomain-like_sf"/>
</dbReference>
<feature type="non-terminal residue" evidence="1">
    <location>
        <position position="110"/>
    </location>
</feature>
<protein>
    <submittedName>
        <fullName evidence="1">28577_t:CDS:1</fullName>
    </submittedName>
</protein>
<keyword evidence="2" id="KW-1185">Reference proteome</keyword>
<feature type="non-terminal residue" evidence="1">
    <location>
        <position position="1"/>
    </location>
</feature>
<name>A0ABN7WMX4_GIGMA</name>
<dbReference type="Proteomes" id="UP000789901">
    <property type="component" value="Unassembled WGS sequence"/>
</dbReference>
<comment type="caution">
    <text evidence="1">The sequence shown here is derived from an EMBL/GenBank/DDBJ whole genome shotgun (WGS) entry which is preliminary data.</text>
</comment>
<dbReference type="EMBL" id="CAJVQB010053337">
    <property type="protein sequence ID" value="CAG8836333.1"/>
    <property type="molecule type" value="Genomic_DNA"/>
</dbReference>
<organism evidence="1 2">
    <name type="scientific">Gigaspora margarita</name>
    <dbReference type="NCBI Taxonomy" id="4874"/>
    <lineage>
        <taxon>Eukaryota</taxon>
        <taxon>Fungi</taxon>
        <taxon>Fungi incertae sedis</taxon>
        <taxon>Mucoromycota</taxon>
        <taxon>Glomeromycotina</taxon>
        <taxon>Glomeromycetes</taxon>
        <taxon>Diversisporales</taxon>
        <taxon>Gigasporaceae</taxon>
        <taxon>Gigaspora</taxon>
    </lineage>
</organism>
<accession>A0ABN7WMX4</accession>